<gene>
    <name evidence="2" type="ORF">CSSPJE1EN1_LOCUS10462</name>
</gene>
<feature type="region of interest" description="Disordered" evidence="1">
    <location>
        <begin position="25"/>
        <end position="104"/>
    </location>
</feature>
<evidence type="ECO:0000313" key="2">
    <source>
        <dbReference type="EMBL" id="CAK9264984.1"/>
    </source>
</evidence>
<name>A0ABP0WDR6_9BRYO</name>
<reference evidence="2" key="1">
    <citation type="submission" date="2024-02" db="EMBL/GenBank/DDBJ databases">
        <authorList>
            <consortium name="ELIXIR-Norway"/>
            <consortium name="Elixir Norway"/>
        </authorList>
    </citation>
    <scope>NUCLEOTIDE SEQUENCE</scope>
</reference>
<dbReference type="Proteomes" id="UP001497444">
    <property type="component" value="Chromosome 17"/>
</dbReference>
<sequence>MHDLGLLRTHHQGLPINCGILVDKKERKKAPCRQGKDPTQRAPEEATTTTDTTTDNNNTTRGRGTTSNTAPKTASSSSLSLSHNPLRRSSRKPAAVAAAGEADGSSSPGFFFVGGPLFRLIMAEFLLSLNSDNNYYPKFILQYRELTRSSSSSSQ</sequence>
<protein>
    <submittedName>
        <fullName evidence="2">Uncharacterized protein</fullName>
    </submittedName>
</protein>
<dbReference type="EMBL" id="OZ020112">
    <property type="protein sequence ID" value="CAK9264984.1"/>
    <property type="molecule type" value="Genomic_DNA"/>
</dbReference>
<evidence type="ECO:0000256" key="1">
    <source>
        <dbReference type="SAM" id="MobiDB-lite"/>
    </source>
</evidence>
<organism evidence="2 3">
    <name type="scientific">Sphagnum jensenii</name>
    <dbReference type="NCBI Taxonomy" id="128206"/>
    <lineage>
        <taxon>Eukaryota</taxon>
        <taxon>Viridiplantae</taxon>
        <taxon>Streptophyta</taxon>
        <taxon>Embryophyta</taxon>
        <taxon>Bryophyta</taxon>
        <taxon>Sphagnophytina</taxon>
        <taxon>Sphagnopsida</taxon>
        <taxon>Sphagnales</taxon>
        <taxon>Sphagnaceae</taxon>
        <taxon>Sphagnum</taxon>
    </lineage>
</organism>
<keyword evidence="3" id="KW-1185">Reference proteome</keyword>
<accession>A0ABP0WDR6</accession>
<feature type="compositionally biased region" description="Low complexity" evidence="1">
    <location>
        <begin position="47"/>
        <end position="84"/>
    </location>
</feature>
<proteinExistence type="predicted"/>
<feature type="compositionally biased region" description="Low complexity" evidence="1">
    <location>
        <begin position="94"/>
        <end position="104"/>
    </location>
</feature>
<evidence type="ECO:0000313" key="3">
    <source>
        <dbReference type="Proteomes" id="UP001497444"/>
    </source>
</evidence>
<feature type="compositionally biased region" description="Basic and acidic residues" evidence="1">
    <location>
        <begin position="34"/>
        <end position="44"/>
    </location>
</feature>